<feature type="region of interest" description="Disordered" evidence="1">
    <location>
        <begin position="52"/>
        <end position="75"/>
    </location>
</feature>
<evidence type="ECO:0000313" key="5">
    <source>
        <dbReference type="Proteomes" id="UP001149813"/>
    </source>
</evidence>
<feature type="domain" description="ABC1 atypical kinase-like" evidence="3">
    <location>
        <begin position="161"/>
        <end position="368"/>
    </location>
</feature>
<keyword evidence="2" id="KW-0472">Membrane</keyword>
<dbReference type="PANTHER" id="PTHR45890:SF1">
    <property type="entry name" value="AARF DOMAIN CONTAINING KINASE 2"/>
    <property type="match status" value="1"/>
</dbReference>
<dbReference type="AlphaFoldDB" id="A0A9W7XZA0"/>
<dbReference type="Pfam" id="PF03109">
    <property type="entry name" value="ABC1"/>
    <property type="match status" value="1"/>
</dbReference>
<reference evidence="4" key="1">
    <citation type="submission" date="2022-07" db="EMBL/GenBank/DDBJ databases">
        <title>Phylogenomic reconstructions and comparative analyses of Kickxellomycotina fungi.</title>
        <authorList>
            <person name="Reynolds N.K."/>
            <person name="Stajich J.E."/>
            <person name="Barry K."/>
            <person name="Grigoriev I.V."/>
            <person name="Crous P."/>
            <person name="Smith M.E."/>
        </authorList>
    </citation>
    <scope>NUCLEOTIDE SEQUENCE</scope>
    <source>
        <strain evidence="4">NBRC 32514</strain>
    </source>
</reference>
<feature type="compositionally biased region" description="Pro residues" evidence="1">
    <location>
        <begin position="58"/>
        <end position="68"/>
    </location>
</feature>
<protein>
    <recommendedName>
        <fullName evidence="3">ABC1 atypical kinase-like domain-containing protein</fullName>
    </recommendedName>
</protein>
<dbReference type="GO" id="GO:0005739">
    <property type="term" value="C:mitochondrion"/>
    <property type="evidence" value="ECO:0007669"/>
    <property type="project" value="TreeGrafter"/>
</dbReference>
<organism evidence="4 5">
    <name type="scientific">Coemansia erecta</name>
    <dbReference type="NCBI Taxonomy" id="147472"/>
    <lineage>
        <taxon>Eukaryota</taxon>
        <taxon>Fungi</taxon>
        <taxon>Fungi incertae sedis</taxon>
        <taxon>Zoopagomycota</taxon>
        <taxon>Kickxellomycotina</taxon>
        <taxon>Kickxellomycetes</taxon>
        <taxon>Kickxellales</taxon>
        <taxon>Kickxellaceae</taxon>
        <taxon>Coemansia</taxon>
    </lineage>
</organism>
<evidence type="ECO:0000256" key="1">
    <source>
        <dbReference type="SAM" id="MobiDB-lite"/>
    </source>
</evidence>
<feature type="region of interest" description="Disordered" evidence="1">
    <location>
        <begin position="395"/>
        <end position="415"/>
    </location>
</feature>
<dbReference type="Proteomes" id="UP001149813">
    <property type="component" value="Unassembled WGS sequence"/>
</dbReference>
<evidence type="ECO:0000259" key="3">
    <source>
        <dbReference type="Pfam" id="PF03109"/>
    </source>
</evidence>
<gene>
    <name evidence="4" type="ORF">LPJ53_003416</name>
</gene>
<dbReference type="InterPro" id="IPR011009">
    <property type="entry name" value="Kinase-like_dom_sf"/>
</dbReference>
<feature type="transmembrane region" description="Helical" evidence="2">
    <location>
        <begin position="91"/>
        <end position="110"/>
    </location>
</feature>
<dbReference type="SUPFAM" id="SSF56112">
    <property type="entry name" value="Protein kinase-like (PK-like)"/>
    <property type="match status" value="1"/>
</dbReference>
<name>A0A9W7XZA0_9FUNG</name>
<feature type="transmembrane region" description="Helical" evidence="2">
    <location>
        <begin position="26"/>
        <end position="47"/>
    </location>
</feature>
<keyword evidence="2" id="KW-0812">Transmembrane</keyword>
<evidence type="ECO:0000256" key="2">
    <source>
        <dbReference type="SAM" id="Phobius"/>
    </source>
</evidence>
<keyword evidence="2" id="KW-1133">Transmembrane helix</keyword>
<keyword evidence="5" id="KW-1185">Reference proteome</keyword>
<dbReference type="InterPro" id="IPR052402">
    <property type="entry name" value="ADCK_kinase"/>
</dbReference>
<dbReference type="PANTHER" id="PTHR45890">
    <property type="entry name" value="AARF DOMAIN CONTAINING KINASE 2 (PREDICTED)"/>
    <property type="match status" value="1"/>
</dbReference>
<accession>A0A9W7XZA0</accession>
<dbReference type="InterPro" id="IPR004147">
    <property type="entry name" value="ABC1_dom"/>
</dbReference>
<proteinExistence type="predicted"/>
<dbReference type="EMBL" id="JANBOJ010000129">
    <property type="protein sequence ID" value="KAJ1722121.1"/>
    <property type="molecule type" value="Genomic_DNA"/>
</dbReference>
<evidence type="ECO:0000313" key="4">
    <source>
        <dbReference type="EMBL" id="KAJ1722121.1"/>
    </source>
</evidence>
<dbReference type="OrthoDB" id="1290869at2759"/>
<comment type="caution">
    <text evidence="4">The sequence shown here is derived from an EMBL/GenBank/DDBJ whole genome shotgun (WGS) entry which is preliminary data.</text>
</comment>
<sequence>MFRRSAQLLTRRMLRPLPQHTRRRRAFLGIGLAAGGGGTAFIAYSTLHRQRSTKPAPDSLPPPLPALLPQPTDTAPKPRTLLGRLLAGTRVALRLLTLLAYFAPLILAYYPLHWTGHASAWYALLRRQLSRAGPAFVKLAQWAGTRRDIFPQALCAELSRLHDHNAPHPSAYSRAMVAHALGRPLGSEDQWHDVPEGVGAVAQVHRMCLGDREVAVKVLHPGVAQMIARDLLIIEAAAQVLHVLVPGARWLSLPDEAAHFAQMMRAQTDLRVEAQNLIRFADNFARGGRAGVRFPRPFEGSAAEGAEAVLVESFCDALPLQAFMLETGHTAFDRALGALGLDAFLHMLIADNFVHADLHPGNILVELNPPPSESPLDRFVEDFYDMSPFTHRVLGSQGAQQQQLPQQPPPSRQEAHTHVRQILRDHAQGRITRTERDQQVRRYCEQLYLQGFTPSLVLIDCGLATQLDRASRRNFIDLFSAVCTFDGRRAGHLMVERCREPSRVLDADVFVLRIQDVILRVRDTSLRLSRMSFAEVFGPVLAAVRAHHVRLAPEFVNVVLAMFVLEGVGRALDPDTDVLSAALPLLRRWVAEEAPLGEAKAVGWQSALKVWLYVELREYVGRIREWGYDDYAFFGPFAPFITADSSVS</sequence>